<keyword evidence="2" id="KW-1185">Reference proteome</keyword>
<name>A0ABQ5KSM6_9EUKA</name>
<reference evidence="1" key="1">
    <citation type="submission" date="2022-03" db="EMBL/GenBank/DDBJ databases">
        <title>Draft genome sequence of Aduncisulcus paluster, a free-living microaerophilic Fornicata.</title>
        <authorList>
            <person name="Yuyama I."/>
            <person name="Kume K."/>
            <person name="Tamura T."/>
            <person name="Inagaki Y."/>
            <person name="Hashimoto T."/>
        </authorList>
    </citation>
    <scope>NUCLEOTIDE SEQUENCE</scope>
    <source>
        <strain evidence="1">NY0171</strain>
    </source>
</reference>
<dbReference type="Proteomes" id="UP001057375">
    <property type="component" value="Unassembled WGS sequence"/>
</dbReference>
<organism evidence="1 2">
    <name type="scientific">Aduncisulcus paluster</name>
    <dbReference type="NCBI Taxonomy" id="2918883"/>
    <lineage>
        <taxon>Eukaryota</taxon>
        <taxon>Metamonada</taxon>
        <taxon>Carpediemonas-like organisms</taxon>
        <taxon>Aduncisulcus</taxon>
    </lineage>
</organism>
<sequence>MSEQIIRGTSIILAADSDQLTEDEKDQFKRSFSHYSHPGFSGKAAMDSTDPQILRQSSINLAADTSHQPMGCSIYKSTFAEKEKELLEKSAKTPCAGTIGLLPGQIRQSSIVLADRVPVLGRESTCYGMTQGKGMKDEDISKTRRVPCAGGIPGGDEFDPTEIRRSHITMGGDKGHWDTLYADQFGRGGEYEEVIKEIDGVPTRIPRQKVKIAPTSDIDMDKIRATSFKPHAHVESPNDLKVGDRTMSTTYGQSFFSRQLDTKLVPGKGESESASNLRSSSIVLGHMKVDPKSVTGECYGVDREQIIAEHVRHVLPPSAREKDRTRMSSFAVNSGDPMTWKSETHLSFQGKPADSNPMAKEAADDLRRSHITMGTDKVACRTSYTDTFKKFDLDVNPIAKEAQDDIRRSHIMLGTREFHSATTYQDDFPK</sequence>
<evidence type="ECO:0000313" key="1">
    <source>
        <dbReference type="EMBL" id="GKT34603.1"/>
    </source>
</evidence>
<evidence type="ECO:0000313" key="2">
    <source>
        <dbReference type="Proteomes" id="UP001057375"/>
    </source>
</evidence>
<proteinExistence type="predicted"/>
<comment type="caution">
    <text evidence="1">The sequence shown here is derived from an EMBL/GenBank/DDBJ whole genome shotgun (WGS) entry which is preliminary data.</text>
</comment>
<gene>
    <name evidence="1" type="ORF">ADUPG1_007930</name>
</gene>
<accession>A0ABQ5KSM6</accession>
<protein>
    <submittedName>
        <fullName evidence="1">Uncharacterized protein</fullName>
    </submittedName>
</protein>
<dbReference type="EMBL" id="BQXS01010835">
    <property type="protein sequence ID" value="GKT34603.1"/>
    <property type="molecule type" value="Genomic_DNA"/>
</dbReference>